<accession>A0A0R3SCM3</accession>
<protein>
    <submittedName>
        <fullName evidence="4">Tes101</fullName>
    </submittedName>
</protein>
<evidence type="ECO:0000313" key="4">
    <source>
        <dbReference type="WBParaSite" id="HDID_0000234601-mRNA-1"/>
    </source>
</evidence>
<organism evidence="4">
    <name type="scientific">Hymenolepis diminuta</name>
    <name type="common">Rat tapeworm</name>
    <dbReference type="NCBI Taxonomy" id="6216"/>
    <lineage>
        <taxon>Eukaryota</taxon>
        <taxon>Metazoa</taxon>
        <taxon>Spiralia</taxon>
        <taxon>Lophotrochozoa</taxon>
        <taxon>Platyhelminthes</taxon>
        <taxon>Cestoda</taxon>
        <taxon>Eucestoda</taxon>
        <taxon>Cyclophyllidea</taxon>
        <taxon>Hymenolepididae</taxon>
        <taxon>Hymenolepis</taxon>
    </lineage>
</organism>
<reference evidence="4" key="1">
    <citation type="submission" date="2017-02" db="UniProtKB">
        <authorList>
            <consortium name="WormBaseParasite"/>
        </authorList>
    </citation>
    <scope>IDENTIFICATION</scope>
</reference>
<sequence>MYQESGGMPGGMSGGMPDGIPSGFMGEGMSGRMPGSFGGDSSSVNKGPTIEEGCDPNCTCLKAGLRLEVKTALAV</sequence>
<evidence type="ECO:0000256" key="1">
    <source>
        <dbReference type="SAM" id="MobiDB-lite"/>
    </source>
</evidence>
<reference evidence="2 3" key="2">
    <citation type="submission" date="2018-11" db="EMBL/GenBank/DDBJ databases">
        <authorList>
            <consortium name="Pathogen Informatics"/>
        </authorList>
    </citation>
    <scope>NUCLEOTIDE SEQUENCE [LARGE SCALE GENOMIC DNA]</scope>
</reference>
<dbReference type="Proteomes" id="UP000274504">
    <property type="component" value="Unassembled WGS sequence"/>
</dbReference>
<dbReference type="AlphaFoldDB" id="A0A0R3SCM3"/>
<evidence type="ECO:0000313" key="3">
    <source>
        <dbReference type="Proteomes" id="UP000274504"/>
    </source>
</evidence>
<dbReference type="EMBL" id="UYSG01000562">
    <property type="protein sequence ID" value="VDL19808.1"/>
    <property type="molecule type" value="Genomic_DNA"/>
</dbReference>
<gene>
    <name evidence="2" type="ORF">HDID_LOCUS2347</name>
</gene>
<dbReference type="WBParaSite" id="HDID_0000234601-mRNA-1">
    <property type="protein sequence ID" value="HDID_0000234601-mRNA-1"/>
    <property type="gene ID" value="HDID_0000234601"/>
</dbReference>
<evidence type="ECO:0000313" key="2">
    <source>
        <dbReference type="EMBL" id="VDL19808.1"/>
    </source>
</evidence>
<feature type="region of interest" description="Disordered" evidence="1">
    <location>
        <begin position="1"/>
        <end position="48"/>
    </location>
</feature>
<name>A0A0R3SCM3_HYMDI</name>
<feature type="compositionally biased region" description="Gly residues" evidence="1">
    <location>
        <begin position="7"/>
        <end position="17"/>
    </location>
</feature>
<proteinExistence type="predicted"/>